<dbReference type="RefSeq" id="WP_119135707.1">
    <property type="nucleotide sequence ID" value="NZ_QXXQ01000009.1"/>
</dbReference>
<evidence type="ECO:0000256" key="7">
    <source>
        <dbReference type="ARBA" id="ARBA00022915"/>
    </source>
</evidence>
<keyword evidence="10" id="KW-0704">Schiff base</keyword>
<keyword evidence="7" id="KW-0220">Diaminopimelate biosynthesis</keyword>
<dbReference type="GO" id="GO:0008840">
    <property type="term" value="F:4-hydroxy-tetrahydrodipicolinate synthase activity"/>
    <property type="evidence" value="ECO:0007669"/>
    <property type="project" value="UniProtKB-UniRule"/>
</dbReference>
<dbReference type="GO" id="GO:0009089">
    <property type="term" value="P:lysine biosynthetic process via diaminopimelate"/>
    <property type="evidence" value="ECO:0007669"/>
    <property type="project" value="UniProtKB-UniRule"/>
</dbReference>
<evidence type="ECO:0000256" key="8">
    <source>
        <dbReference type="ARBA" id="ARBA00023154"/>
    </source>
</evidence>
<dbReference type="EMBL" id="QXXQ01000009">
    <property type="protein sequence ID" value="RID91016.1"/>
    <property type="molecule type" value="Genomic_DNA"/>
</dbReference>
<dbReference type="InterPro" id="IPR013785">
    <property type="entry name" value="Aldolase_TIM"/>
</dbReference>
<sequence length="299" mass="31393">MTLTKDDLHGLFTAIVTPFTAEGAVDYDAVKALVKRQLAAGATGIVPIGGTGEYPALSRGERAGVVSACVEAAEGAPVLPGVLSTGYEDALEAGRDFLAAGAAGLMLVTPYYAVGPQEGMRAYFARYRDTVDLPLMAYEIPRRTNAALSPETYARLAEDGTIIGMKYSNYDVPGFIATLREAGDRLAVLSGEEPLFATHVALGAKGGVLASASLYPEYWIKVFDLARNGDLAGALAMQHRIDPVLTAIYRETNPGPLKALMKMAGQDMGPVRLPLTAPSAETMAMLTAVLGHIGQSEAA</sequence>
<dbReference type="Pfam" id="PF00701">
    <property type="entry name" value="DHDPS"/>
    <property type="match status" value="1"/>
</dbReference>
<keyword evidence="9 13" id="KW-0456">Lyase</keyword>
<comment type="caution">
    <text evidence="16">The sequence shown here is derived from an EMBL/GenBank/DDBJ whole genome shotgun (WGS) entry which is preliminary data.</text>
</comment>
<keyword evidence="6" id="KW-0028">Amino-acid biosynthesis</keyword>
<evidence type="ECO:0000256" key="1">
    <source>
        <dbReference type="ARBA" id="ARBA00003294"/>
    </source>
</evidence>
<keyword evidence="17" id="KW-1185">Reference proteome</keyword>
<evidence type="ECO:0000313" key="16">
    <source>
        <dbReference type="EMBL" id="RID91016.1"/>
    </source>
</evidence>
<feature type="active site" description="Proton donor/acceptor" evidence="14">
    <location>
        <position position="138"/>
    </location>
</feature>
<protein>
    <recommendedName>
        <fullName evidence="4 12">4-hydroxy-tetrahydrodipicolinate synthase</fullName>
        <ecNumber evidence="4 12">4.3.3.7</ecNumber>
    </recommendedName>
</protein>
<keyword evidence="5" id="KW-0963">Cytoplasm</keyword>
<evidence type="ECO:0000256" key="14">
    <source>
        <dbReference type="PIRSR" id="PIRSR001365-1"/>
    </source>
</evidence>
<dbReference type="InterPro" id="IPR002220">
    <property type="entry name" value="DapA-like"/>
</dbReference>
<dbReference type="SUPFAM" id="SSF51569">
    <property type="entry name" value="Aldolase"/>
    <property type="match status" value="1"/>
</dbReference>
<gene>
    <name evidence="16" type="primary">dapA</name>
    <name evidence="16" type="ORF">D2N39_15630</name>
</gene>
<feature type="binding site" evidence="15">
    <location>
        <position position="51"/>
    </location>
    <ligand>
        <name>pyruvate</name>
        <dbReference type="ChEBI" id="CHEBI:15361"/>
    </ligand>
</feature>
<dbReference type="PANTHER" id="PTHR12128">
    <property type="entry name" value="DIHYDRODIPICOLINATE SYNTHASE"/>
    <property type="match status" value="1"/>
</dbReference>
<dbReference type="PIRSF" id="PIRSF001365">
    <property type="entry name" value="DHDPS"/>
    <property type="match status" value="1"/>
</dbReference>
<feature type="binding site" evidence="15">
    <location>
        <position position="208"/>
    </location>
    <ligand>
        <name>pyruvate</name>
        <dbReference type="ChEBI" id="CHEBI:15361"/>
    </ligand>
</feature>
<dbReference type="GO" id="GO:0019877">
    <property type="term" value="P:diaminopimelate biosynthetic process"/>
    <property type="evidence" value="ECO:0007669"/>
    <property type="project" value="UniProtKB-KW"/>
</dbReference>
<comment type="catalytic activity">
    <reaction evidence="11">
        <text>L-aspartate 4-semialdehyde + pyruvate = (2S,4S)-4-hydroxy-2,3,4,5-tetrahydrodipicolinate + H2O + H(+)</text>
        <dbReference type="Rhea" id="RHEA:34171"/>
        <dbReference type="ChEBI" id="CHEBI:15361"/>
        <dbReference type="ChEBI" id="CHEBI:15377"/>
        <dbReference type="ChEBI" id="CHEBI:15378"/>
        <dbReference type="ChEBI" id="CHEBI:67139"/>
        <dbReference type="ChEBI" id="CHEBI:537519"/>
        <dbReference type="EC" id="4.3.3.7"/>
    </reaction>
</comment>
<comment type="pathway">
    <text evidence="2">Amino-acid biosynthesis; L-lysine biosynthesis via DAP pathway; (S)-tetrahydrodipicolinate from L-aspartate: step 3/4.</text>
</comment>
<dbReference type="InterPro" id="IPR005263">
    <property type="entry name" value="DapA"/>
</dbReference>
<dbReference type="UniPathway" id="UPA00034">
    <property type="reaction ID" value="UER00017"/>
</dbReference>
<comment type="function">
    <text evidence="1">Catalyzes the condensation of (S)-aspartate-beta-semialdehyde [(S)-ASA] and pyruvate to 4-hydroxy-tetrahydrodipicolinate (HTPA).</text>
</comment>
<evidence type="ECO:0000256" key="4">
    <source>
        <dbReference type="ARBA" id="ARBA00012086"/>
    </source>
</evidence>
<dbReference type="SMART" id="SM01130">
    <property type="entry name" value="DHDPS"/>
    <property type="match status" value="1"/>
</dbReference>
<dbReference type="Gene3D" id="3.20.20.70">
    <property type="entry name" value="Aldolase class I"/>
    <property type="match status" value="1"/>
</dbReference>
<comment type="similarity">
    <text evidence="3 13">Belongs to the DapA family.</text>
</comment>
<dbReference type="Proteomes" id="UP000266649">
    <property type="component" value="Unassembled WGS sequence"/>
</dbReference>
<keyword evidence="8" id="KW-0457">Lysine biosynthesis</keyword>
<dbReference type="EC" id="4.3.3.7" evidence="4 12"/>
<evidence type="ECO:0000256" key="15">
    <source>
        <dbReference type="PIRSR" id="PIRSR001365-2"/>
    </source>
</evidence>
<dbReference type="AlphaFoldDB" id="A0A398BUY1"/>
<dbReference type="NCBIfam" id="TIGR00674">
    <property type="entry name" value="dapA"/>
    <property type="match status" value="1"/>
</dbReference>
<evidence type="ECO:0000256" key="9">
    <source>
        <dbReference type="ARBA" id="ARBA00023239"/>
    </source>
</evidence>
<dbReference type="PANTHER" id="PTHR12128:SF66">
    <property type="entry name" value="4-HYDROXY-2-OXOGLUTARATE ALDOLASE, MITOCHONDRIAL"/>
    <property type="match status" value="1"/>
</dbReference>
<evidence type="ECO:0000256" key="2">
    <source>
        <dbReference type="ARBA" id="ARBA00005120"/>
    </source>
</evidence>
<accession>A0A398BUY1</accession>
<dbReference type="CDD" id="cd00408">
    <property type="entry name" value="DHDPS-like"/>
    <property type="match status" value="1"/>
</dbReference>
<evidence type="ECO:0000313" key="17">
    <source>
        <dbReference type="Proteomes" id="UP000266649"/>
    </source>
</evidence>
<evidence type="ECO:0000256" key="3">
    <source>
        <dbReference type="ARBA" id="ARBA00007592"/>
    </source>
</evidence>
<dbReference type="PRINTS" id="PR00146">
    <property type="entry name" value="DHPICSNTHASE"/>
</dbReference>
<evidence type="ECO:0000256" key="12">
    <source>
        <dbReference type="NCBIfam" id="TIGR00674"/>
    </source>
</evidence>
<evidence type="ECO:0000256" key="11">
    <source>
        <dbReference type="ARBA" id="ARBA00047836"/>
    </source>
</evidence>
<name>A0A398BUY1_9RHOB</name>
<reference evidence="16 17" key="1">
    <citation type="submission" date="2018-09" db="EMBL/GenBank/DDBJ databases">
        <title>Gemmobacter lutimaris sp. nov., a marine bacterium isolated from tidal flat.</title>
        <authorList>
            <person name="Lee D.W."/>
            <person name="Yoo Y."/>
            <person name="Kim J.-J."/>
            <person name="Kim B.S."/>
        </authorList>
    </citation>
    <scope>NUCLEOTIDE SEQUENCE [LARGE SCALE GENOMIC DNA]</scope>
    <source>
        <strain evidence="16 17">YJ-T1-11</strain>
    </source>
</reference>
<evidence type="ECO:0000256" key="13">
    <source>
        <dbReference type="PIRNR" id="PIRNR001365"/>
    </source>
</evidence>
<proteinExistence type="inferred from homology"/>
<organism evidence="16 17">
    <name type="scientific">Gemmobacter lutimaris</name>
    <dbReference type="NCBI Taxonomy" id="2306023"/>
    <lineage>
        <taxon>Bacteria</taxon>
        <taxon>Pseudomonadati</taxon>
        <taxon>Pseudomonadota</taxon>
        <taxon>Alphaproteobacteria</taxon>
        <taxon>Rhodobacterales</taxon>
        <taxon>Paracoccaceae</taxon>
        <taxon>Gemmobacter</taxon>
    </lineage>
</organism>
<evidence type="ECO:0000256" key="6">
    <source>
        <dbReference type="ARBA" id="ARBA00022605"/>
    </source>
</evidence>
<evidence type="ECO:0000256" key="5">
    <source>
        <dbReference type="ARBA" id="ARBA00022490"/>
    </source>
</evidence>
<feature type="active site" description="Schiff-base intermediate with substrate" evidence="14">
    <location>
        <position position="166"/>
    </location>
</feature>
<dbReference type="OrthoDB" id="9782828at2"/>
<evidence type="ECO:0000256" key="10">
    <source>
        <dbReference type="ARBA" id="ARBA00023270"/>
    </source>
</evidence>